<feature type="transmembrane region" description="Helical" evidence="7">
    <location>
        <begin position="256"/>
        <end position="280"/>
    </location>
</feature>
<reference evidence="8 9" key="1">
    <citation type="journal article" date="2019" name="Int. J. Syst. Evol. Microbiol.">
        <title>The Global Catalogue of Microorganisms (GCM) 10K type strain sequencing project: providing services to taxonomists for standard genome sequencing and annotation.</title>
        <authorList>
            <consortium name="The Broad Institute Genomics Platform"/>
            <consortium name="The Broad Institute Genome Sequencing Center for Infectious Disease"/>
            <person name="Wu L."/>
            <person name="Ma J."/>
        </authorList>
    </citation>
    <scope>NUCLEOTIDE SEQUENCE [LARGE SCALE GENOMIC DNA]</scope>
    <source>
        <strain evidence="8 9">JCM 10649</strain>
    </source>
</reference>
<dbReference type="Pfam" id="PF05977">
    <property type="entry name" value="MFS_3"/>
    <property type="match status" value="1"/>
</dbReference>
<evidence type="ECO:0000256" key="3">
    <source>
        <dbReference type="ARBA" id="ARBA00022475"/>
    </source>
</evidence>
<keyword evidence="5 7" id="KW-1133">Transmembrane helix</keyword>
<dbReference type="Proteomes" id="UP001499895">
    <property type="component" value="Unassembled WGS sequence"/>
</dbReference>
<evidence type="ECO:0000256" key="4">
    <source>
        <dbReference type="ARBA" id="ARBA00022692"/>
    </source>
</evidence>
<dbReference type="InterPro" id="IPR010290">
    <property type="entry name" value="TM_effector"/>
</dbReference>
<sequence>MSSAPSGKSLWRHRDFARYFGANAVDLVGSGVSSVALPLIAVVSLHASVWQVSLLAFAERLPPLLFALPAGALADRHRKRPTMIGAPLLSCAALAVIPLADAADHLSLELLYAVALVNSTALVFGSTARISYLPSLLPRHRLLEANAKAGAVSSLADSAGAQLGGAVVAVLGPARAVYLDVASYLACALLLGSIRTPEPAPDRPAQTTMRHEMKEGVVYVVRHPTIRPLLLTGSAFTAVFAVLTTIWSVYLLRDLHYSATTLGTLLSVAALGGVAGALVVRPLVARYGPARVMLTALAILPFTELPILIVEPGRPGQVAVAAGLFVQLAAATAQGSTQRSIRQAVCEPGMQGRMLATGQWITYGTRPLAALAAGAAGTWIGVWNTLALGTAALIIPFVVLFASSIRTMHHVPDTAPVSHPRPEGEPA</sequence>
<dbReference type="RefSeq" id="WP_344094212.1">
    <property type="nucleotide sequence ID" value="NZ_BAAAHB010000065.1"/>
</dbReference>
<evidence type="ECO:0000256" key="5">
    <source>
        <dbReference type="ARBA" id="ARBA00022989"/>
    </source>
</evidence>
<gene>
    <name evidence="8" type="ORF">GCM10009544_47650</name>
</gene>
<dbReference type="CDD" id="cd06173">
    <property type="entry name" value="MFS_MefA_like"/>
    <property type="match status" value="1"/>
</dbReference>
<evidence type="ECO:0000256" key="6">
    <source>
        <dbReference type="ARBA" id="ARBA00023136"/>
    </source>
</evidence>
<evidence type="ECO:0000256" key="2">
    <source>
        <dbReference type="ARBA" id="ARBA00022448"/>
    </source>
</evidence>
<feature type="transmembrane region" description="Helical" evidence="7">
    <location>
        <begin position="112"/>
        <end position="132"/>
    </location>
</feature>
<dbReference type="SUPFAM" id="SSF103473">
    <property type="entry name" value="MFS general substrate transporter"/>
    <property type="match status" value="1"/>
</dbReference>
<dbReference type="Gene3D" id="1.20.1250.20">
    <property type="entry name" value="MFS general substrate transporter like domains"/>
    <property type="match status" value="1"/>
</dbReference>
<feature type="transmembrane region" description="Helical" evidence="7">
    <location>
        <begin position="82"/>
        <end position="100"/>
    </location>
</feature>
<feature type="transmembrane region" description="Helical" evidence="7">
    <location>
        <begin position="49"/>
        <end position="70"/>
    </location>
</feature>
<feature type="transmembrane region" description="Helical" evidence="7">
    <location>
        <begin position="229"/>
        <end position="250"/>
    </location>
</feature>
<comment type="subcellular location">
    <subcellularLocation>
        <location evidence="1">Cell membrane</location>
        <topology evidence="1">Multi-pass membrane protein</topology>
    </subcellularLocation>
</comment>
<keyword evidence="3" id="KW-1003">Cell membrane</keyword>
<accession>A0ABN1AML7</accession>
<keyword evidence="9" id="KW-1185">Reference proteome</keyword>
<organism evidence="8 9">
    <name type="scientific">Streptomyces stramineus</name>
    <dbReference type="NCBI Taxonomy" id="173861"/>
    <lineage>
        <taxon>Bacteria</taxon>
        <taxon>Bacillati</taxon>
        <taxon>Actinomycetota</taxon>
        <taxon>Actinomycetes</taxon>
        <taxon>Kitasatosporales</taxon>
        <taxon>Streptomycetaceae</taxon>
        <taxon>Streptomyces</taxon>
    </lineage>
</organism>
<evidence type="ECO:0000313" key="8">
    <source>
        <dbReference type="EMBL" id="GAA0480157.1"/>
    </source>
</evidence>
<comment type="caution">
    <text evidence="8">The sequence shown here is derived from an EMBL/GenBank/DDBJ whole genome shotgun (WGS) entry which is preliminary data.</text>
</comment>
<proteinExistence type="predicted"/>
<dbReference type="PANTHER" id="PTHR23513">
    <property type="entry name" value="INTEGRAL MEMBRANE EFFLUX PROTEIN-RELATED"/>
    <property type="match status" value="1"/>
</dbReference>
<evidence type="ECO:0000313" key="9">
    <source>
        <dbReference type="Proteomes" id="UP001499895"/>
    </source>
</evidence>
<keyword evidence="6 7" id="KW-0472">Membrane</keyword>
<dbReference type="EMBL" id="BAAAHB010000065">
    <property type="protein sequence ID" value="GAA0480157.1"/>
    <property type="molecule type" value="Genomic_DNA"/>
</dbReference>
<name>A0ABN1AML7_9ACTN</name>
<feature type="transmembrane region" description="Helical" evidence="7">
    <location>
        <begin position="292"/>
        <end position="310"/>
    </location>
</feature>
<protein>
    <submittedName>
        <fullName evidence="8">MFS transporter</fullName>
    </submittedName>
</protein>
<keyword evidence="2" id="KW-0813">Transport</keyword>
<dbReference type="PANTHER" id="PTHR23513:SF6">
    <property type="entry name" value="MAJOR FACILITATOR SUPERFAMILY ASSOCIATED DOMAIN-CONTAINING PROTEIN"/>
    <property type="match status" value="1"/>
</dbReference>
<evidence type="ECO:0000256" key="7">
    <source>
        <dbReference type="SAM" id="Phobius"/>
    </source>
</evidence>
<evidence type="ECO:0000256" key="1">
    <source>
        <dbReference type="ARBA" id="ARBA00004651"/>
    </source>
</evidence>
<feature type="transmembrane region" description="Helical" evidence="7">
    <location>
        <begin position="386"/>
        <end position="405"/>
    </location>
</feature>
<keyword evidence="4 7" id="KW-0812">Transmembrane</keyword>
<feature type="transmembrane region" description="Helical" evidence="7">
    <location>
        <begin position="20"/>
        <end position="43"/>
    </location>
</feature>
<dbReference type="InterPro" id="IPR036259">
    <property type="entry name" value="MFS_trans_sf"/>
</dbReference>